<dbReference type="PANTHER" id="PTHR38099">
    <property type="entry name" value="LARGE RIBOSOMAL RNA SUBUNIT ACCUMULATION PROTEIN YCED"/>
    <property type="match status" value="1"/>
</dbReference>
<comment type="function">
    <text evidence="1">Plays a role in synthesis, processing and/or stability of 23S rRNA.</text>
</comment>
<evidence type="ECO:0000256" key="1">
    <source>
        <dbReference type="ARBA" id="ARBA00002868"/>
    </source>
</evidence>
<evidence type="ECO:0000256" key="4">
    <source>
        <dbReference type="ARBA" id="ARBA00022517"/>
    </source>
</evidence>
<evidence type="ECO:0000256" key="5">
    <source>
        <dbReference type="ARBA" id="ARBA00031841"/>
    </source>
</evidence>
<sequence length="174" mass="19044">MSEGLPEDIDWLRAVKSGLVLEGVLPLVDLPRLREALYGRVEGMLCYSIAFERDQAGRALIRGRLSTALRLECQRCLGPMAQPVDVELMVVLVTAESSLEALPEEYDPLVVEGGSVRLRDLIEDELLLAIPLVPRHPLGQCADPGLAEGDLSSRDGARPNPFAVLAGWRRHPSN</sequence>
<dbReference type="EMBL" id="JBDKXB010000001">
    <property type="protein sequence ID" value="MEY6431017.1"/>
    <property type="molecule type" value="Genomic_DNA"/>
</dbReference>
<protein>
    <recommendedName>
        <fullName evidence="3">Large ribosomal RNA subunit accumulation protein YceD</fullName>
    </recommendedName>
    <alternativeName>
        <fullName evidence="5">23S rRNA accumulation protein YceD</fullName>
    </alternativeName>
</protein>
<dbReference type="RefSeq" id="WP_369665392.1">
    <property type="nucleotide sequence ID" value="NZ_JBDKXB010000001.1"/>
</dbReference>
<proteinExistence type="inferred from homology"/>
<comment type="similarity">
    <text evidence="2">Belongs to the DUF177 domain family.</text>
</comment>
<organism evidence="6 7">
    <name type="scientific">Thioalkalicoccus limnaeus</name>
    <dbReference type="NCBI Taxonomy" id="120681"/>
    <lineage>
        <taxon>Bacteria</taxon>
        <taxon>Pseudomonadati</taxon>
        <taxon>Pseudomonadota</taxon>
        <taxon>Gammaproteobacteria</taxon>
        <taxon>Chromatiales</taxon>
        <taxon>Chromatiaceae</taxon>
        <taxon>Thioalkalicoccus</taxon>
    </lineage>
</organism>
<gene>
    <name evidence="6" type="ORF">ABC977_01185</name>
</gene>
<evidence type="ECO:0000256" key="3">
    <source>
        <dbReference type="ARBA" id="ARBA00015716"/>
    </source>
</evidence>
<accession>A0ABV4BA14</accession>
<keyword evidence="7" id="KW-1185">Reference proteome</keyword>
<dbReference type="InterPro" id="IPR039255">
    <property type="entry name" value="YceD_bac"/>
</dbReference>
<name>A0ABV4BA14_9GAMM</name>
<evidence type="ECO:0000313" key="6">
    <source>
        <dbReference type="EMBL" id="MEY6431017.1"/>
    </source>
</evidence>
<dbReference type="Proteomes" id="UP001564408">
    <property type="component" value="Unassembled WGS sequence"/>
</dbReference>
<dbReference type="PANTHER" id="PTHR38099:SF1">
    <property type="entry name" value="LARGE RIBOSOMAL RNA SUBUNIT ACCUMULATION PROTEIN YCED"/>
    <property type="match status" value="1"/>
</dbReference>
<evidence type="ECO:0000256" key="2">
    <source>
        <dbReference type="ARBA" id="ARBA00010740"/>
    </source>
</evidence>
<reference evidence="6 7" key="1">
    <citation type="submission" date="2024-05" db="EMBL/GenBank/DDBJ databases">
        <title>Genome Sequence and Characterization of the New Strain Purple Sulfur Bacterium of Genus Thioalkalicoccus.</title>
        <authorList>
            <person name="Bryantseva I.A."/>
            <person name="Kyndt J.A."/>
            <person name="Imhoff J.F."/>
        </authorList>
    </citation>
    <scope>NUCLEOTIDE SEQUENCE [LARGE SCALE GENOMIC DNA]</scope>
    <source>
        <strain evidence="6 7">Um2</strain>
    </source>
</reference>
<comment type="caution">
    <text evidence="6">The sequence shown here is derived from an EMBL/GenBank/DDBJ whole genome shotgun (WGS) entry which is preliminary data.</text>
</comment>
<keyword evidence="4" id="KW-0690">Ribosome biogenesis</keyword>
<dbReference type="Pfam" id="PF02620">
    <property type="entry name" value="YceD"/>
    <property type="match status" value="1"/>
</dbReference>
<dbReference type="InterPro" id="IPR003772">
    <property type="entry name" value="YceD"/>
</dbReference>
<evidence type="ECO:0000313" key="7">
    <source>
        <dbReference type="Proteomes" id="UP001564408"/>
    </source>
</evidence>